<accession>A0A210PG46</accession>
<feature type="signal peptide" evidence="1">
    <location>
        <begin position="1"/>
        <end position="23"/>
    </location>
</feature>
<feature type="chain" id="PRO_5013392654" evidence="1">
    <location>
        <begin position="24"/>
        <end position="89"/>
    </location>
</feature>
<comment type="caution">
    <text evidence="2">The sequence shown here is derived from an EMBL/GenBank/DDBJ whole genome shotgun (WGS) entry which is preliminary data.</text>
</comment>
<dbReference type="AlphaFoldDB" id="A0A210PG46"/>
<dbReference type="Proteomes" id="UP000242188">
    <property type="component" value="Unassembled WGS sequence"/>
</dbReference>
<protein>
    <submittedName>
        <fullName evidence="2">Uncharacterized protein</fullName>
    </submittedName>
</protein>
<name>A0A210PG46_MIZYE</name>
<gene>
    <name evidence="2" type="ORF">KP79_PYT21504</name>
</gene>
<sequence length="89" mass="10180">MHLSTLFTLTCIFTCLYMRRASARPYEDGQLAALTDEVLYDDSIPLPSMSRNTLLTLLLKSLAPPSDDEVQMRGKRQRRCYWSVVTCFG</sequence>
<reference evidence="2 3" key="1">
    <citation type="journal article" date="2017" name="Nat. Ecol. Evol.">
        <title>Scallop genome provides insights into evolution of bilaterian karyotype and development.</title>
        <authorList>
            <person name="Wang S."/>
            <person name="Zhang J."/>
            <person name="Jiao W."/>
            <person name="Li J."/>
            <person name="Xun X."/>
            <person name="Sun Y."/>
            <person name="Guo X."/>
            <person name="Huan P."/>
            <person name="Dong B."/>
            <person name="Zhang L."/>
            <person name="Hu X."/>
            <person name="Sun X."/>
            <person name="Wang J."/>
            <person name="Zhao C."/>
            <person name="Wang Y."/>
            <person name="Wang D."/>
            <person name="Huang X."/>
            <person name="Wang R."/>
            <person name="Lv J."/>
            <person name="Li Y."/>
            <person name="Zhang Z."/>
            <person name="Liu B."/>
            <person name="Lu W."/>
            <person name="Hui Y."/>
            <person name="Liang J."/>
            <person name="Zhou Z."/>
            <person name="Hou R."/>
            <person name="Li X."/>
            <person name="Liu Y."/>
            <person name="Li H."/>
            <person name="Ning X."/>
            <person name="Lin Y."/>
            <person name="Zhao L."/>
            <person name="Xing Q."/>
            <person name="Dou J."/>
            <person name="Li Y."/>
            <person name="Mao J."/>
            <person name="Guo H."/>
            <person name="Dou H."/>
            <person name="Li T."/>
            <person name="Mu C."/>
            <person name="Jiang W."/>
            <person name="Fu Q."/>
            <person name="Fu X."/>
            <person name="Miao Y."/>
            <person name="Liu J."/>
            <person name="Yu Q."/>
            <person name="Li R."/>
            <person name="Liao H."/>
            <person name="Li X."/>
            <person name="Kong Y."/>
            <person name="Jiang Z."/>
            <person name="Chourrout D."/>
            <person name="Li R."/>
            <person name="Bao Z."/>
        </authorList>
    </citation>
    <scope>NUCLEOTIDE SEQUENCE [LARGE SCALE GENOMIC DNA]</scope>
    <source>
        <strain evidence="2 3">PY_sf001</strain>
    </source>
</reference>
<evidence type="ECO:0000256" key="1">
    <source>
        <dbReference type="SAM" id="SignalP"/>
    </source>
</evidence>
<evidence type="ECO:0000313" key="3">
    <source>
        <dbReference type="Proteomes" id="UP000242188"/>
    </source>
</evidence>
<keyword evidence="3" id="KW-1185">Reference proteome</keyword>
<evidence type="ECO:0000313" key="2">
    <source>
        <dbReference type="EMBL" id="OWF35427.1"/>
    </source>
</evidence>
<organism evidence="2 3">
    <name type="scientific">Mizuhopecten yessoensis</name>
    <name type="common">Japanese scallop</name>
    <name type="synonym">Patinopecten yessoensis</name>
    <dbReference type="NCBI Taxonomy" id="6573"/>
    <lineage>
        <taxon>Eukaryota</taxon>
        <taxon>Metazoa</taxon>
        <taxon>Spiralia</taxon>
        <taxon>Lophotrochozoa</taxon>
        <taxon>Mollusca</taxon>
        <taxon>Bivalvia</taxon>
        <taxon>Autobranchia</taxon>
        <taxon>Pteriomorphia</taxon>
        <taxon>Pectinida</taxon>
        <taxon>Pectinoidea</taxon>
        <taxon>Pectinidae</taxon>
        <taxon>Mizuhopecten</taxon>
    </lineage>
</organism>
<proteinExistence type="predicted"/>
<keyword evidence="1" id="KW-0732">Signal</keyword>
<dbReference type="EMBL" id="NEDP02076727">
    <property type="protein sequence ID" value="OWF35427.1"/>
    <property type="molecule type" value="Genomic_DNA"/>
</dbReference>